<dbReference type="Proteomes" id="UP000291106">
    <property type="component" value="Chromosome"/>
</dbReference>
<accession>A0A411PFK7</accession>
<dbReference type="KEGG" id="smai:EXU30_06165"/>
<name>A0A411PFK7_9GAMM</name>
<sequence>MGSKTKELIEVLDRLVQMLDDDGQQHWCDWMSRARKRLIESDFNGVEKVLSAYGGMGSFNDICLSKITRKNDRFSELQTRAWELATAIKHEQ</sequence>
<keyword evidence="3" id="KW-1185">Reference proteome</keyword>
<reference evidence="2 3" key="1">
    <citation type="submission" date="2019-02" db="EMBL/GenBank/DDBJ databases">
        <title>Shewanella sp. D4-2 isolated from Dokdo Island.</title>
        <authorList>
            <person name="Baek K."/>
        </authorList>
    </citation>
    <scope>NUCLEOTIDE SEQUENCE [LARGE SCALE GENOMIC DNA]</scope>
    <source>
        <strain evidence="2 3">D4-2</strain>
    </source>
</reference>
<dbReference type="EMBL" id="CP036200">
    <property type="protein sequence ID" value="QBF82325.1"/>
    <property type="molecule type" value="Genomic_DNA"/>
</dbReference>
<gene>
    <name evidence="2" type="ORF">EXU30_06165</name>
</gene>
<dbReference type="AlphaFoldDB" id="A0A411PFK7"/>
<feature type="domain" description="DUF6966" evidence="1">
    <location>
        <begin position="21"/>
        <end position="66"/>
    </location>
</feature>
<dbReference type="InterPro" id="IPR054239">
    <property type="entry name" value="DUF6966"/>
</dbReference>
<evidence type="ECO:0000313" key="2">
    <source>
        <dbReference type="EMBL" id="QBF82325.1"/>
    </source>
</evidence>
<evidence type="ECO:0000259" key="1">
    <source>
        <dbReference type="Pfam" id="PF22294"/>
    </source>
</evidence>
<proteinExistence type="predicted"/>
<dbReference type="Pfam" id="PF22294">
    <property type="entry name" value="DUF6966"/>
    <property type="match status" value="1"/>
</dbReference>
<dbReference type="RefSeq" id="WP_130598341.1">
    <property type="nucleotide sequence ID" value="NZ_CP036200.1"/>
</dbReference>
<protein>
    <recommendedName>
        <fullName evidence="1">DUF6966 domain-containing protein</fullName>
    </recommendedName>
</protein>
<evidence type="ECO:0000313" key="3">
    <source>
        <dbReference type="Proteomes" id="UP000291106"/>
    </source>
</evidence>
<organism evidence="2 3">
    <name type="scientific">Shewanella maritima</name>
    <dbReference type="NCBI Taxonomy" id="2520507"/>
    <lineage>
        <taxon>Bacteria</taxon>
        <taxon>Pseudomonadati</taxon>
        <taxon>Pseudomonadota</taxon>
        <taxon>Gammaproteobacteria</taxon>
        <taxon>Alteromonadales</taxon>
        <taxon>Shewanellaceae</taxon>
        <taxon>Shewanella</taxon>
    </lineage>
</organism>
<dbReference type="OrthoDB" id="1449298at2"/>